<evidence type="ECO:0000256" key="1">
    <source>
        <dbReference type="SAM" id="Phobius"/>
    </source>
</evidence>
<keyword evidence="1" id="KW-0812">Transmembrane</keyword>
<feature type="transmembrane region" description="Helical" evidence="1">
    <location>
        <begin position="46"/>
        <end position="65"/>
    </location>
</feature>
<keyword evidence="3" id="KW-1185">Reference proteome</keyword>
<dbReference type="RefSeq" id="WP_139186573.1">
    <property type="nucleotide sequence ID" value="NZ_FNKO01000002.1"/>
</dbReference>
<keyword evidence="1" id="KW-0472">Membrane</keyword>
<protein>
    <submittedName>
        <fullName evidence="2">Uncharacterized protein</fullName>
    </submittedName>
</protein>
<dbReference type="Proteomes" id="UP000199301">
    <property type="component" value="Unassembled WGS sequence"/>
</dbReference>
<dbReference type="EMBL" id="FNKO01000002">
    <property type="protein sequence ID" value="SDR06161.1"/>
    <property type="molecule type" value="Genomic_DNA"/>
</dbReference>
<gene>
    <name evidence="2" type="ORF">SAMN04489718_3323</name>
</gene>
<name>A0A1H1FZ12_9ACTN</name>
<sequence>MPLKTDGLKESSTFRWTGFVVSLVLALAAAIAGLVALFTGVGSTPVVVLLFCYLACKLVLYILGWRTPLYDNPSR</sequence>
<dbReference type="AlphaFoldDB" id="A0A1H1FZ12"/>
<feature type="transmembrane region" description="Helical" evidence="1">
    <location>
        <begin position="16"/>
        <end position="39"/>
    </location>
</feature>
<evidence type="ECO:0000313" key="2">
    <source>
        <dbReference type="EMBL" id="SDR06161.1"/>
    </source>
</evidence>
<organism evidence="2 3">
    <name type="scientific">Actinopolyspora saharensis</name>
    <dbReference type="NCBI Taxonomy" id="995062"/>
    <lineage>
        <taxon>Bacteria</taxon>
        <taxon>Bacillati</taxon>
        <taxon>Actinomycetota</taxon>
        <taxon>Actinomycetes</taxon>
        <taxon>Actinopolysporales</taxon>
        <taxon>Actinopolysporaceae</taxon>
        <taxon>Actinopolyspora</taxon>
    </lineage>
</organism>
<reference evidence="3" key="1">
    <citation type="submission" date="2016-10" db="EMBL/GenBank/DDBJ databases">
        <authorList>
            <person name="Varghese N."/>
            <person name="Submissions S."/>
        </authorList>
    </citation>
    <scope>NUCLEOTIDE SEQUENCE [LARGE SCALE GENOMIC DNA]</scope>
    <source>
        <strain evidence="3">DSM 45459</strain>
    </source>
</reference>
<evidence type="ECO:0000313" key="3">
    <source>
        <dbReference type="Proteomes" id="UP000199301"/>
    </source>
</evidence>
<keyword evidence="1" id="KW-1133">Transmembrane helix</keyword>
<proteinExistence type="predicted"/>
<dbReference type="OrthoDB" id="9962880at2"/>
<accession>A0A1H1FZ12</accession>